<gene>
    <name evidence="1" type="ORF">GCM10011607_29020</name>
</gene>
<accession>A0ABQ1JI44</accession>
<dbReference type="RefSeq" id="WP_188740078.1">
    <property type="nucleotide sequence ID" value="NZ_BMII01000024.1"/>
</dbReference>
<proteinExistence type="predicted"/>
<sequence>MIKVTLDELIRTTQDQLSIIQSQYKSLCSEMSTVVQLVAQEKLSTFPSELTEYFMTKAGPMDRPLKEILKKESGYFSDMPEDVRLAINSIDSSENHNAQYQFSKWCTLTKELENNLEVQLKNACGSFAQPDTTIVTFQSVNTKSVDYEMDFHKVNGNSSLLYARGGGKYDLDLSFLLRLPDGIVKNHIPTHLLEMTRDSLIYPTVFRDMLLTDKTDASMLAKSLLMATINNTYLQGNEVDTTEKDFLIKFFNNLDSTRIVNAGIKSSFEYVVPEIDWRVLPSRIEHLNRLFDSLCSFDYYAYHSLDLLCHHLFVLEGAERLAFLNEIEDQCPKAQVISRISETLNATRDERSEYKASLSLAENIEKALLDMSNDDVYSAKLDDIHEINVDQHNSL</sequence>
<reference evidence="2" key="1">
    <citation type="journal article" date="2019" name="Int. J. Syst. Evol. Microbiol.">
        <title>The Global Catalogue of Microorganisms (GCM) 10K type strain sequencing project: providing services to taxonomists for standard genome sequencing and annotation.</title>
        <authorList>
            <consortium name="The Broad Institute Genomics Platform"/>
            <consortium name="The Broad Institute Genome Sequencing Center for Infectious Disease"/>
            <person name="Wu L."/>
            <person name="Ma J."/>
        </authorList>
    </citation>
    <scope>NUCLEOTIDE SEQUENCE [LARGE SCALE GENOMIC DNA]</scope>
    <source>
        <strain evidence="2">CGMCC 1.15339</strain>
    </source>
</reference>
<keyword evidence="2" id="KW-1185">Reference proteome</keyword>
<protein>
    <submittedName>
        <fullName evidence="1">Uncharacterized protein</fullName>
    </submittedName>
</protein>
<evidence type="ECO:0000313" key="1">
    <source>
        <dbReference type="EMBL" id="GGB66584.1"/>
    </source>
</evidence>
<name>A0ABQ1JI44_9GAMM</name>
<evidence type="ECO:0000313" key="2">
    <source>
        <dbReference type="Proteomes" id="UP000617555"/>
    </source>
</evidence>
<dbReference type="EMBL" id="BMII01000024">
    <property type="protein sequence ID" value="GGB66584.1"/>
    <property type="molecule type" value="Genomic_DNA"/>
</dbReference>
<organism evidence="1 2">
    <name type="scientific">Shewanella inventionis</name>
    <dbReference type="NCBI Taxonomy" id="1738770"/>
    <lineage>
        <taxon>Bacteria</taxon>
        <taxon>Pseudomonadati</taxon>
        <taxon>Pseudomonadota</taxon>
        <taxon>Gammaproteobacteria</taxon>
        <taxon>Alteromonadales</taxon>
        <taxon>Shewanellaceae</taxon>
        <taxon>Shewanella</taxon>
    </lineage>
</organism>
<comment type="caution">
    <text evidence="1">The sequence shown here is derived from an EMBL/GenBank/DDBJ whole genome shotgun (WGS) entry which is preliminary data.</text>
</comment>
<dbReference type="Proteomes" id="UP000617555">
    <property type="component" value="Unassembled WGS sequence"/>
</dbReference>